<proteinExistence type="predicted"/>
<organism evidence="1 2">
    <name type="scientific">Dissostichus mawsoni</name>
    <name type="common">Antarctic cod</name>
    <dbReference type="NCBI Taxonomy" id="36200"/>
    <lineage>
        <taxon>Eukaryota</taxon>
        <taxon>Metazoa</taxon>
        <taxon>Chordata</taxon>
        <taxon>Craniata</taxon>
        <taxon>Vertebrata</taxon>
        <taxon>Euteleostomi</taxon>
        <taxon>Actinopterygii</taxon>
        <taxon>Neopterygii</taxon>
        <taxon>Teleostei</taxon>
        <taxon>Neoteleostei</taxon>
        <taxon>Acanthomorphata</taxon>
        <taxon>Eupercaria</taxon>
        <taxon>Perciformes</taxon>
        <taxon>Notothenioidei</taxon>
        <taxon>Nototheniidae</taxon>
        <taxon>Dissostichus</taxon>
    </lineage>
</organism>
<evidence type="ECO:0000313" key="2">
    <source>
        <dbReference type="Proteomes" id="UP000518266"/>
    </source>
</evidence>
<reference evidence="1 2" key="1">
    <citation type="submission" date="2020-03" db="EMBL/GenBank/DDBJ databases">
        <title>Dissostichus mawsoni Genome sequencing and assembly.</title>
        <authorList>
            <person name="Park H."/>
        </authorList>
    </citation>
    <scope>NUCLEOTIDE SEQUENCE [LARGE SCALE GENOMIC DNA]</scope>
    <source>
        <strain evidence="1">DM0001</strain>
        <tissue evidence="1">Muscle</tissue>
    </source>
</reference>
<evidence type="ECO:0000313" key="1">
    <source>
        <dbReference type="EMBL" id="KAF3851319.1"/>
    </source>
</evidence>
<protein>
    <submittedName>
        <fullName evidence="1">Uncharacterized protein</fullName>
    </submittedName>
</protein>
<dbReference type="Proteomes" id="UP000518266">
    <property type="component" value="Unassembled WGS sequence"/>
</dbReference>
<gene>
    <name evidence="1" type="ORF">F7725_013091</name>
</gene>
<name>A0A7J5YRJ8_DISMA</name>
<accession>A0A7J5YRJ8</accession>
<dbReference type="EMBL" id="JAAKFY010000010">
    <property type="protein sequence ID" value="KAF3851319.1"/>
    <property type="molecule type" value="Genomic_DNA"/>
</dbReference>
<keyword evidence="2" id="KW-1185">Reference proteome</keyword>
<sequence>MAGEKRRKVSSVYNGVKPEFNTFNMTESCPSTLTHLLMILRRYLDTQLQVLPDVSRQHGP</sequence>
<dbReference type="AlphaFoldDB" id="A0A7J5YRJ8"/>
<comment type="caution">
    <text evidence="1">The sequence shown here is derived from an EMBL/GenBank/DDBJ whole genome shotgun (WGS) entry which is preliminary data.</text>
</comment>